<dbReference type="PANTHER" id="PTHR10579">
    <property type="entry name" value="CALCIUM-ACTIVATED CHLORIDE CHANNEL REGULATOR"/>
    <property type="match status" value="1"/>
</dbReference>
<evidence type="ECO:0000256" key="1">
    <source>
        <dbReference type="SAM" id="MobiDB-lite"/>
    </source>
</evidence>
<reference evidence="3" key="1">
    <citation type="journal article" date="2014" name="Int. J. Syst. Evol. Microbiol.">
        <title>Complete genome sequence of Corynebacterium casei LMG S-19264T (=DSM 44701T), isolated from a smear-ripened cheese.</title>
        <authorList>
            <consortium name="US DOE Joint Genome Institute (JGI-PGF)"/>
            <person name="Walter F."/>
            <person name="Albersmeier A."/>
            <person name="Kalinowski J."/>
            <person name="Ruckert C."/>
        </authorList>
    </citation>
    <scope>NUCLEOTIDE SEQUENCE</scope>
    <source>
        <strain evidence="3">KCTC 23714</strain>
    </source>
</reference>
<evidence type="ECO:0000313" key="4">
    <source>
        <dbReference type="Proteomes" id="UP000628984"/>
    </source>
</evidence>
<dbReference type="PROSITE" id="PS50234">
    <property type="entry name" value="VWFA"/>
    <property type="match status" value="1"/>
</dbReference>
<organism evidence="3 4">
    <name type="scientific">Gemmobacter lanyuensis</name>
    <dbReference type="NCBI Taxonomy" id="1054497"/>
    <lineage>
        <taxon>Bacteria</taxon>
        <taxon>Pseudomonadati</taxon>
        <taxon>Pseudomonadota</taxon>
        <taxon>Alphaproteobacteria</taxon>
        <taxon>Rhodobacterales</taxon>
        <taxon>Paracoccaceae</taxon>
        <taxon>Gemmobacter</taxon>
    </lineage>
</organism>
<dbReference type="InterPro" id="IPR051266">
    <property type="entry name" value="CLCR"/>
</dbReference>
<dbReference type="RefSeq" id="WP_189635495.1">
    <property type="nucleotide sequence ID" value="NZ_BMYQ01000029.1"/>
</dbReference>
<name>A0A918MQD7_9RHOB</name>
<gene>
    <name evidence="3" type="ORF">GCM10011452_38440</name>
</gene>
<dbReference type="Pfam" id="PF13768">
    <property type="entry name" value="VWA_3"/>
    <property type="match status" value="1"/>
</dbReference>
<reference evidence="3" key="2">
    <citation type="submission" date="2020-09" db="EMBL/GenBank/DDBJ databases">
        <authorList>
            <person name="Sun Q."/>
            <person name="Kim S."/>
        </authorList>
    </citation>
    <scope>NUCLEOTIDE SEQUENCE</scope>
    <source>
        <strain evidence="3">KCTC 23714</strain>
    </source>
</reference>
<dbReference type="SUPFAM" id="SSF53300">
    <property type="entry name" value="vWA-like"/>
    <property type="match status" value="1"/>
</dbReference>
<dbReference type="SMART" id="SM00327">
    <property type="entry name" value="VWA"/>
    <property type="match status" value="1"/>
</dbReference>
<comment type="caution">
    <text evidence="3">The sequence shown here is derived from an EMBL/GenBank/DDBJ whole genome shotgun (WGS) entry which is preliminary data.</text>
</comment>
<feature type="domain" description="VWFA" evidence="2">
    <location>
        <begin position="48"/>
        <end position="224"/>
    </location>
</feature>
<dbReference type="EMBL" id="BMYQ01000029">
    <property type="protein sequence ID" value="GGW47197.1"/>
    <property type="molecule type" value="Genomic_DNA"/>
</dbReference>
<protein>
    <recommendedName>
        <fullName evidence="2">VWFA domain-containing protein</fullName>
    </recommendedName>
</protein>
<accession>A0A918MQD7</accession>
<dbReference type="AlphaFoldDB" id="A0A918MQD7"/>
<proteinExistence type="predicted"/>
<dbReference type="Proteomes" id="UP000628984">
    <property type="component" value="Unassembled WGS sequence"/>
</dbReference>
<dbReference type="PANTHER" id="PTHR10579:SF43">
    <property type="entry name" value="ZINC FINGER (C3HC4-TYPE RING FINGER) FAMILY PROTEIN"/>
    <property type="match status" value="1"/>
</dbReference>
<sequence>MSDVEFSMSASFDRSLFWEAGSSVRYLVARVNARRLGEDRPVARAPLNIALAIDVSGSMSGARLEAAKKAAVGLAAQLTEQDRLSLVSFGSDVVVHLDAVTVHAGTLPMIRQTIEALETSGMTNLSDGWFTAVDCAARIAERDPRMTPRVILLSDGHANRGITEAGELGAHAHQLRLRGVLTSALGIGDDYDEHLLRGIAESGGGRLHDAEVTSEISTVLLGELQDISLTCVDNAEIILTTSTKLRIEAVGRGRLEERDGDLVLSLGAIQSGSERVAVFKVICPILPAGTQLHFTVTARGHAMSEDGVIGAGAVQLALTAAQGDRNSAQDRDDEVAEIVAKAWSAHVVTMTAKMNARGAFHDAQGFIRQELRHFANYVHGLRCGPALVQELDLLARRAGSQISPRMRKEMVLQSSLAMESRVDRRSMSRQSWSDRMRDGNS</sequence>
<keyword evidence="4" id="KW-1185">Reference proteome</keyword>
<dbReference type="InterPro" id="IPR036465">
    <property type="entry name" value="vWFA_dom_sf"/>
</dbReference>
<dbReference type="InterPro" id="IPR002035">
    <property type="entry name" value="VWF_A"/>
</dbReference>
<evidence type="ECO:0000313" key="3">
    <source>
        <dbReference type="EMBL" id="GGW47197.1"/>
    </source>
</evidence>
<evidence type="ECO:0000259" key="2">
    <source>
        <dbReference type="PROSITE" id="PS50234"/>
    </source>
</evidence>
<feature type="region of interest" description="Disordered" evidence="1">
    <location>
        <begin position="421"/>
        <end position="441"/>
    </location>
</feature>
<dbReference type="Gene3D" id="3.40.50.410">
    <property type="entry name" value="von Willebrand factor, type A domain"/>
    <property type="match status" value="1"/>
</dbReference>